<dbReference type="AlphaFoldDB" id="A0A941FQ19"/>
<evidence type="ECO:0000313" key="1">
    <source>
        <dbReference type="EMBL" id="MBR8644082.1"/>
    </source>
</evidence>
<sequence length="56" mass="6789">MNYIEYDLLFESRKQLIEEITELDEKRSTISLCLKYGTSPKFAIIYILRNRFLQKL</sequence>
<name>A0A941FQ19_9BACI</name>
<gene>
    <name evidence="1" type="ORF">KEH51_03430</name>
</gene>
<proteinExistence type="predicted"/>
<accession>A0A941FQ19</accession>
<organism evidence="1 2">
    <name type="scientific">Peribacillus frigoritolerans</name>
    <dbReference type="NCBI Taxonomy" id="450367"/>
    <lineage>
        <taxon>Bacteria</taxon>
        <taxon>Bacillati</taxon>
        <taxon>Bacillota</taxon>
        <taxon>Bacilli</taxon>
        <taxon>Bacillales</taxon>
        <taxon>Bacillaceae</taxon>
        <taxon>Peribacillus</taxon>
    </lineage>
</organism>
<evidence type="ECO:0000313" key="2">
    <source>
        <dbReference type="Proteomes" id="UP000680045"/>
    </source>
</evidence>
<comment type="caution">
    <text evidence="1">The sequence shown here is derived from an EMBL/GenBank/DDBJ whole genome shotgun (WGS) entry which is preliminary data.</text>
</comment>
<protein>
    <submittedName>
        <fullName evidence="1">Uncharacterized protein</fullName>
    </submittedName>
</protein>
<dbReference type="Proteomes" id="UP000680045">
    <property type="component" value="Unassembled WGS sequence"/>
</dbReference>
<dbReference type="EMBL" id="JAGTPW010000004">
    <property type="protein sequence ID" value="MBR8644082.1"/>
    <property type="molecule type" value="Genomic_DNA"/>
</dbReference>
<reference evidence="1" key="1">
    <citation type="submission" date="2021-04" db="EMBL/GenBank/DDBJ databases">
        <title>Whole genome sequencing of Enterococci isolates from hospitalized patients.</title>
        <authorList>
            <person name="Ogoti B.M."/>
            <person name="Onyambu F.G."/>
        </authorList>
    </citation>
    <scope>NUCLEOTIDE SEQUENCE</scope>
    <source>
        <strain evidence="1">242</strain>
    </source>
</reference>